<organism evidence="1 2">
    <name type="scientific">Rubripirellula reticaptiva</name>
    <dbReference type="NCBI Taxonomy" id="2528013"/>
    <lineage>
        <taxon>Bacteria</taxon>
        <taxon>Pseudomonadati</taxon>
        <taxon>Planctomycetota</taxon>
        <taxon>Planctomycetia</taxon>
        <taxon>Pirellulales</taxon>
        <taxon>Pirellulaceae</taxon>
        <taxon>Rubripirellula</taxon>
    </lineage>
</organism>
<dbReference type="Proteomes" id="UP000317977">
    <property type="component" value="Unassembled WGS sequence"/>
</dbReference>
<accession>A0A5C6EJB6</accession>
<keyword evidence="2" id="KW-1185">Reference proteome</keyword>
<evidence type="ECO:0000313" key="2">
    <source>
        <dbReference type="Proteomes" id="UP000317977"/>
    </source>
</evidence>
<name>A0A5C6EJB6_9BACT</name>
<gene>
    <name evidence="1" type="ORF">Poly59_44580</name>
</gene>
<protein>
    <submittedName>
        <fullName evidence="1">Uncharacterized protein</fullName>
    </submittedName>
</protein>
<dbReference type="AlphaFoldDB" id="A0A5C6EJB6"/>
<comment type="caution">
    <text evidence="1">The sequence shown here is derived from an EMBL/GenBank/DDBJ whole genome shotgun (WGS) entry which is preliminary data.</text>
</comment>
<proteinExistence type="predicted"/>
<evidence type="ECO:0000313" key="1">
    <source>
        <dbReference type="EMBL" id="TWU49833.1"/>
    </source>
</evidence>
<sequence length="31" mass="3375">MIDIAEIASRNSLAGTLEIWGCSHIGLFKLD</sequence>
<reference evidence="1 2" key="1">
    <citation type="submission" date="2019-02" db="EMBL/GenBank/DDBJ databases">
        <title>Deep-cultivation of Planctomycetes and their phenomic and genomic characterization uncovers novel biology.</title>
        <authorList>
            <person name="Wiegand S."/>
            <person name="Jogler M."/>
            <person name="Boedeker C."/>
            <person name="Pinto D."/>
            <person name="Vollmers J."/>
            <person name="Rivas-Marin E."/>
            <person name="Kohn T."/>
            <person name="Peeters S.H."/>
            <person name="Heuer A."/>
            <person name="Rast P."/>
            <person name="Oberbeckmann S."/>
            <person name="Bunk B."/>
            <person name="Jeske O."/>
            <person name="Meyerdierks A."/>
            <person name="Storesund J.E."/>
            <person name="Kallscheuer N."/>
            <person name="Luecker S."/>
            <person name="Lage O.M."/>
            <person name="Pohl T."/>
            <person name="Merkel B.J."/>
            <person name="Hornburger P."/>
            <person name="Mueller R.-W."/>
            <person name="Bruemmer F."/>
            <person name="Labrenz M."/>
            <person name="Spormann A.M."/>
            <person name="Op Den Camp H."/>
            <person name="Overmann J."/>
            <person name="Amann R."/>
            <person name="Jetten M.S.M."/>
            <person name="Mascher T."/>
            <person name="Medema M.H."/>
            <person name="Devos D.P."/>
            <person name="Kaster A.-K."/>
            <person name="Ovreas L."/>
            <person name="Rohde M."/>
            <person name="Galperin M.Y."/>
            <person name="Jogler C."/>
        </authorList>
    </citation>
    <scope>NUCLEOTIDE SEQUENCE [LARGE SCALE GENOMIC DNA]</scope>
    <source>
        <strain evidence="1 2">Poly59</strain>
    </source>
</reference>
<dbReference type="EMBL" id="SJPX01000004">
    <property type="protein sequence ID" value="TWU49833.1"/>
    <property type="molecule type" value="Genomic_DNA"/>
</dbReference>